<sequence>LNTSLSSKLAGAIFLFVFRRSCSMGPRTPIKVTLVGSGNWGSAISLIVGKNVQKYKDMFDHQVRMWVYEEIINGMKLTEVINTQHENIKYLPGKKLPPNVVAIPDLLTACKGSDILIFVIPHQFVENVCIQLKGHLKEGALVVSLIKGFMIQKKKGGIRLVTEEIRDLLDVDTAVLMGANLATEVANEDFCEATIGCKDQKDRWSILQKLFDSDNFKIALTEDANTVELCGGLKNIVACAAGFADGLGYGSNTKSAIIRLGLMEITIFVELFYHGSNIRTFFESCGVADLIATCSAGRNRKICEAFVKTGKVSELKSIKELEQEMLNGQSAQGPLTAEEVYLMLKKHNMVSRFPLFSAVHQICQGHISPDHLVAHLRESQNSN</sequence>
<dbReference type="InterPro" id="IPR011128">
    <property type="entry name" value="G3P_DH_NAD-dep_N"/>
</dbReference>
<dbReference type="InterPro" id="IPR006109">
    <property type="entry name" value="G3P_DH_NAD-dep_C"/>
</dbReference>
<feature type="binding site" evidence="7">
    <location>
        <position position="124"/>
    </location>
    <ligand>
        <name>NAD(+)</name>
        <dbReference type="ChEBI" id="CHEBI:57540"/>
    </ligand>
</feature>
<proteinExistence type="inferred from homology"/>
<dbReference type="InterPro" id="IPR006168">
    <property type="entry name" value="G3P_DH_NAD-dep"/>
</dbReference>
<evidence type="ECO:0000256" key="7">
    <source>
        <dbReference type="PIRSR" id="PIRSR000114-3"/>
    </source>
</evidence>
<comment type="catalytic activity">
    <reaction evidence="4 9">
        <text>sn-glycerol 3-phosphate + NAD(+) = dihydroxyacetone phosphate + NADH + H(+)</text>
        <dbReference type="Rhea" id="RHEA:11092"/>
        <dbReference type="ChEBI" id="CHEBI:15378"/>
        <dbReference type="ChEBI" id="CHEBI:57540"/>
        <dbReference type="ChEBI" id="CHEBI:57597"/>
        <dbReference type="ChEBI" id="CHEBI:57642"/>
        <dbReference type="ChEBI" id="CHEBI:57945"/>
        <dbReference type="EC" id="1.1.1.8"/>
    </reaction>
</comment>
<dbReference type="EC" id="1.1.1.8" evidence="9"/>
<dbReference type="AlphaFoldDB" id="A0A0R3QSX6"/>
<protein>
    <recommendedName>
        <fullName evidence="9">Glycerol-3-phosphate dehydrogenase [NAD(+)]</fullName>
        <ecNumber evidence="9">1.1.1.8</ecNumber>
    </recommendedName>
</protein>
<feature type="domain" description="Glycerol-3-phosphate dehydrogenase NAD-dependent N-terminal" evidence="10">
    <location>
        <begin position="31"/>
        <end position="201"/>
    </location>
</feature>
<dbReference type="GO" id="GO:0005829">
    <property type="term" value="C:cytosol"/>
    <property type="evidence" value="ECO:0007669"/>
    <property type="project" value="TreeGrafter"/>
</dbReference>
<dbReference type="GO" id="GO:0046168">
    <property type="term" value="P:glycerol-3-phosphate catabolic process"/>
    <property type="evidence" value="ECO:0007669"/>
    <property type="project" value="UniProtKB-UniRule"/>
</dbReference>
<dbReference type="GO" id="GO:0141152">
    <property type="term" value="F:glycerol-3-phosphate dehydrogenase (NAD+) activity"/>
    <property type="evidence" value="ECO:0007669"/>
    <property type="project" value="UniProtKB-UniRule"/>
</dbReference>
<organism evidence="12">
    <name type="scientific">Brugia timori</name>
    <dbReference type="NCBI Taxonomy" id="42155"/>
    <lineage>
        <taxon>Eukaryota</taxon>
        <taxon>Metazoa</taxon>
        <taxon>Ecdysozoa</taxon>
        <taxon>Nematoda</taxon>
        <taxon>Chromadorea</taxon>
        <taxon>Rhabditida</taxon>
        <taxon>Spirurina</taxon>
        <taxon>Spiruromorpha</taxon>
        <taxon>Filarioidea</taxon>
        <taxon>Onchocercidae</taxon>
        <taxon>Brugia</taxon>
    </lineage>
</organism>
<feature type="binding site" evidence="7">
    <location>
        <position position="182"/>
    </location>
    <ligand>
        <name>NAD(+)</name>
        <dbReference type="ChEBI" id="CHEBI:57540"/>
    </ligand>
</feature>
<keyword evidence="3 7" id="KW-0520">NAD</keyword>
<feature type="binding site" evidence="6">
    <location>
        <position position="147"/>
    </location>
    <ligand>
        <name>substrate</name>
    </ligand>
</feature>
<dbReference type="PANTHER" id="PTHR11728:SF8">
    <property type="entry name" value="GLYCEROL-3-PHOSPHATE DEHYDROGENASE [NAD(+)]-RELATED"/>
    <property type="match status" value="1"/>
</dbReference>
<dbReference type="SUPFAM" id="SSF48179">
    <property type="entry name" value="6-phosphogluconate dehydrogenase C-terminal domain-like"/>
    <property type="match status" value="1"/>
</dbReference>
<dbReference type="WBParaSite" id="BTMF_0001082801-mRNA-1">
    <property type="protein sequence ID" value="BTMF_0001082801-mRNA-1"/>
    <property type="gene ID" value="BTMF_0001082801"/>
</dbReference>
<dbReference type="Gene3D" id="1.10.1040.10">
    <property type="entry name" value="N-(1-d-carboxylethyl)-l-norvaline Dehydrogenase, domain 2"/>
    <property type="match status" value="1"/>
</dbReference>
<dbReference type="Pfam" id="PF01210">
    <property type="entry name" value="NAD_Gly3P_dh_N"/>
    <property type="match status" value="1"/>
</dbReference>
<feature type="active site" description="Proton acceptor" evidence="5">
    <location>
        <position position="234"/>
    </location>
</feature>
<evidence type="ECO:0000256" key="4">
    <source>
        <dbReference type="ARBA" id="ARBA00048683"/>
    </source>
</evidence>
<dbReference type="PANTHER" id="PTHR11728">
    <property type="entry name" value="GLYCEROL-3-PHOSPHATE DEHYDROGENASE"/>
    <property type="match status" value="1"/>
</dbReference>
<dbReference type="InterPro" id="IPR017751">
    <property type="entry name" value="G3P_DH_NAD-dep_euk"/>
</dbReference>
<dbReference type="PIRSF" id="PIRSF000114">
    <property type="entry name" value="Glycerol-3-P_dh"/>
    <property type="match status" value="1"/>
</dbReference>
<dbReference type="FunFam" id="3.40.50.720:FF:000672">
    <property type="entry name" value="Glycerol-3-phosphate dehydrogenase [NAD(+)]"/>
    <property type="match status" value="1"/>
</dbReference>
<accession>A0A0R3QSX6</accession>
<dbReference type="NCBIfam" id="TIGR03376">
    <property type="entry name" value="glycerol3P_DH"/>
    <property type="match status" value="1"/>
</dbReference>
<name>A0A0R3QSX6_9BILA</name>
<feature type="binding site" evidence="7">
    <location>
        <begin position="36"/>
        <end position="41"/>
    </location>
    <ligand>
        <name>NAD(+)</name>
        <dbReference type="ChEBI" id="CHEBI:57540"/>
    </ligand>
</feature>
<dbReference type="PRINTS" id="PR00077">
    <property type="entry name" value="GPDHDRGNASE"/>
</dbReference>
<dbReference type="STRING" id="42155.A0A0R3QSX6"/>
<evidence type="ECO:0000256" key="6">
    <source>
        <dbReference type="PIRSR" id="PIRSR000114-2"/>
    </source>
</evidence>
<dbReference type="GO" id="GO:0051287">
    <property type="term" value="F:NAD binding"/>
    <property type="evidence" value="ECO:0007669"/>
    <property type="project" value="UniProtKB-UniRule"/>
</dbReference>
<dbReference type="GO" id="GO:0005975">
    <property type="term" value="P:carbohydrate metabolic process"/>
    <property type="evidence" value="ECO:0007669"/>
    <property type="project" value="InterPro"/>
</dbReference>
<dbReference type="InterPro" id="IPR008927">
    <property type="entry name" value="6-PGluconate_DH-like_C_sf"/>
</dbReference>
<evidence type="ECO:0000256" key="1">
    <source>
        <dbReference type="ARBA" id="ARBA00011009"/>
    </source>
</evidence>
<dbReference type="InterPro" id="IPR013328">
    <property type="entry name" value="6PGD_dom2"/>
</dbReference>
<evidence type="ECO:0000259" key="10">
    <source>
        <dbReference type="Pfam" id="PF01210"/>
    </source>
</evidence>
<evidence type="ECO:0000256" key="2">
    <source>
        <dbReference type="ARBA" id="ARBA00023002"/>
    </source>
</evidence>
<evidence type="ECO:0000313" key="12">
    <source>
        <dbReference type="WBParaSite" id="BTMF_0001082801-mRNA-1"/>
    </source>
</evidence>
<keyword evidence="2 8" id="KW-0560">Oxidoreductase</keyword>
<evidence type="ECO:0000259" key="11">
    <source>
        <dbReference type="Pfam" id="PF07479"/>
    </source>
</evidence>
<evidence type="ECO:0000256" key="8">
    <source>
        <dbReference type="RuleBase" id="RU000437"/>
    </source>
</evidence>
<evidence type="ECO:0000256" key="5">
    <source>
        <dbReference type="PIRSR" id="PIRSR000114-1"/>
    </source>
</evidence>
<reference evidence="12" key="1">
    <citation type="submission" date="2017-02" db="UniProtKB">
        <authorList>
            <consortium name="WormBaseParasite"/>
        </authorList>
    </citation>
    <scope>IDENTIFICATION</scope>
</reference>
<feature type="binding site" evidence="7">
    <location>
        <position position="332"/>
    </location>
    <ligand>
        <name>NAD(+)</name>
        <dbReference type="ChEBI" id="CHEBI:57540"/>
    </ligand>
</feature>
<comment type="similarity">
    <text evidence="1 8">Belongs to the NAD-dependent glycerol-3-phosphate dehydrogenase family.</text>
</comment>
<dbReference type="FunFam" id="1.10.1040.10:FF:000004">
    <property type="entry name" value="Glycerol-3-phosphate dehydrogenase [NAD(+)]"/>
    <property type="match status" value="1"/>
</dbReference>
<evidence type="ECO:0000256" key="3">
    <source>
        <dbReference type="ARBA" id="ARBA00023027"/>
    </source>
</evidence>
<feature type="binding site" evidence="6">
    <location>
        <begin position="298"/>
        <end position="299"/>
    </location>
    <ligand>
        <name>substrate</name>
    </ligand>
</feature>
<dbReference type="InterPro" id="IPR036291">
    <property type="entry name" value="NAD(P)-bd_dom_sf"/>
</dbReference>
<feature type="binding site" evidence="7">
    <location>
        <position position="298"/>
    </location>
    <ligand>
        <name>NAD(+)</name>
        <dbReference type="ChEBI" id="CHEBI:57540"/>
    </ligand>
</feature>
<dbReference type="SUPFAM" id="SSF51735">
    <property type="entry name" value="NAD(P)-binding Rossmann-fold domains"/>
    <property type="match status" value="1"/>
</dbReference>
<evidence type="ECO:0000256" key="9">
    <source>
        <dbReference type="RuleBase" id="RU361243"/>
    </source>
</evidence>
<feature type="domain" description="Glycerol-3-phosphate dehydrogenase NAD-dependent C-terminal" evidence="11">
    <location>
        <begin position="223"/>
        <end position="373"/>
    </location>
</feature>
<dbReference type="GO" id="GO:0042803">
    <property type="term" value="F:protein homodimerization activity"/>
    <property type="evidence" value="ECO:0007669"/>
    <property type="project" value="InterPro"/>
</dbReference>
<dbReference type="Pfam" id="PF07479">
    <property type="entry name" value="NAD_Gly3P_dh_C"/>
    <property type="match status" value="1"/>
</dbReference>
<dbReference type="Gene3D" id="3.40.50.720">
    <property type="entry name" value="NAD(P)-binding Rossmann-like Domain"/>
    <property type="match status" value="1"/>
</dbReference>